<evidence type="ECO:0000259" key="2">
    <source>
        <dbReference type="PROSITE" id="PS50041"/>
    </source>
</evidence>
<reference evidence="3" key="2">
    <citation type="submission" date="2021-01" db="UniProtKB">
        <authorList>
            <consortium name="EnsemblMetazoa"/>
        </authorList>
    </citation>
    <scope>IDENTIFICATION</scope>
</reference>
<reference evidence="4" key="1">
    <citation type="submission" date="2015-02" db="EMBL/GenBank/DDBJ databases">
        <title>Genome sequencing for Strongylocentrotus purpuratus.</title>
        <authorList>
            <person name="Murali S."/>
            <person name="Liu Y."/>
            <person name="Vee V."/>
            <person name="English A."/>
            <person name="Wang M."/>
            <person name="Skinner E."/>
            <person name="Han Y."/>
            <person name="Muzny D.M."/>
            <person name="Worley K.C."/>
            <person name="Gibbs R.A."/>
        </authorList>
    </citation>
    <scope>NUCLEOTIDE SEQUENCE</scope>
</reference>
<dbReference type="KEGG" id="spu:115925104"/>
<dbReference type="OrthoDB" id="8066719at2759"/>
<dbReference type="GeneID" id="115925104"/>
<name>A0A7M7T052_STRPU</name>
<dbReference type="SUPFAM" id="SSF56436">
    <property type="entry name" value="C-type lectin-like"/>
    <property type="match status" value="2"/>
</dbReference>
<dbReference type="SMART" id="SM00034">
    <property type="entry name" value="CLECT"/>
    <property type="match status" value="1"/>
</dbReference>
<dbReference type="InParanoid" id="A0A7M7T052"/>
<feature type="domain" description="C-type lectin" evidence="2">
    <location>
        <begin position="136"/>
        <end position="208"/>
    </location>
</feature>
<dbReference type="FunCoup" id="A0A7M7T052">
    <property type="interactions" value="11"/>
</dbReference>
<dbReference type="AlphaFoldDB" id="A0A7M7T052"/>
<dbReference type="OMA" id="YICERTQ"/>
<dbReference type="InterPro" id="IPR018378">
    <property type="entry name" value="C-type_lectin_CS"/>
</dbReference>
<keyword evidence="4" id="KW-1185">Reference proteome</keyword>
<keyword evidence="1" id="KW-1015">Disulfide bond</keyword>
<dbReference type="RefSeq" id="XP_030844156.1">
    <property type="nucleotide sequence ID" value="XM_030988296.1"/>
</dbReference>
<dbReference type="PROSITE" id="PS00615">
    <property type="entry name" value="C_TYPE_LECTIN_1"/>
    <property type="match status" value="1"/>
</dbReference>
<dbReference type="CDD" id="cd00037">
    <property type="entry name" value="CLECT"/>
    <property type="match status" value="2"/>
</dbReference>
<dbReference type="InterPro" id="IPR016186">
    <property type="entry name" value="C-type_lectin-like/link_sf"/>
</dbReference>
<evidence type="ECO:0000256" key="1">
    <source>
        <dbReference type="ARBA" id="ARBA00023157"/>
    </source>
</evidence>
<proteinExistence type="predicted"/>
<organism evidence="3 4">
    <name type="scientific">Strongylocentrotus purpuratus</name>
    <name type="common">Purple sea urchin</name>
    <dbReference type="NCBI Taxonomy" id="7668"/>
    <lineage>
        <taxon>Eukaryota</taxon>
        <taxon>Metazoa</taxon>
        <taxon>Echinodermata</taxon>
        <taxon>Eleutherozoa</taxon>
        <taxon>Echinozoa</taxon>
        <taxon>Echinoidea</taxon>
        <taxon>Euechinoidea</taxon>
        <taxon>Echinacea</taxon>
        <taxon>Camarodonta</taxon>
        <taxon>Echinidea</taxon>
        <taxon>Strongylocentrotidae</taxon>
        <taxon>Strongylocentrotus</taxon>
    </lineage>
</organism>
<accession>A0A7M7T052</accession>
<evidence type="ECO:0000313" key="3">
    <source>
        <dbReference type="EnsemblMetazoa" id="XP_030844156"/>
    </source>
</evidence>
<dbReference type="InterPro" id="IPR001304">
    <property type="entry name" value="C-type_lectin-like"/>
</dbReference>
<protein>
    <recommendedName>
        <fullName evidence="2">C-type lectin domain-containing protein</fullName>
    </recommendedName>
</protein>
<dbReference type="InterPro" id="IPR050801">
    <property type="entry name" value="Ca-Dep_Lectins_ImmuneDev"/>
</dbReference>
<dbReference type="InterPro" id="IPR016187">
    <property type="entry name" value="CTDL_fold"/>
</dbReference>
<dbReference type="PANTHER" id="PTHR22801:SF63">
    <property type="entry name" value="C-TYPE LECTIN DOMAIN-CONTAINING PROTEIN"/>
    <property type="match status" value="1"/>
</dbReference>
<evidence type="ECO:0000313" key="4">
    <source>
        <dbReference type="Proteomes" id="UP000007110"/>
    </source>
</evidence>
<dbReference type="Pfam" id="PF00059">
    <property type="entry name" value="Lectin_C"/>
    <property type="match status" value="2"/>
</dbReference>
<dbReference type="Gene3D" id="3.10.100.10">
    <property type="entry name" value="Mannose-Binding Protein A, subunit A"/>
    <property type="match status" value="2"/>
</dbReference>
<dbReference type="PANTHER" id="PTHR22801">
    <property type="entry name" value="LITHOSTATHINE"/>
    <property type="match status" value="1"/>
</dbReference>
<feature type="domain" description="C-type lectin" evidence="2">
    <location>
        <begin position="1"/>
        <end position="116"/>
    </location>
</feature>
<dbReference type="PROSITE" id="PS50041">
    <property type="entry name" value="C_TYPE_LECTIN_2"/>
    <property type="match status" value="2"/>
</dbReference>
<sequence length="208" mass="23041">MGDGKYFDDAETECTNNGGRLAIIGLAELNTFLTSIVSPAHSSPSCYWFGLSRSADAEPFTWIDETQISNPIWAPDEPGTSTVRTCACLWSDGNDANRHGQWDSRSCNDTQPYICERPQVPTGQWTDIPGVLNVQYYVSTFSTNYFNASEYCQQTGGQLAQLKTSTINSAVRNQFGNIGDGRFWFGLEDLSKEGDFRWADGTLLRNTG</sequence>
<dbReference type="EnsemblMetazoa" id="XM_030988296">
    <property type="protein sequence ID" value="XP_030844156"/>
    <property type="gene ID" value="LOC115925104"/>
</dbReference>
<dbReference type="Proteomes" id="UP000007110">
    <property type="component" value="Unassembled WGS sequence"/>
</dbReference>